<name>A0A3A4AD06_9ACTN</name>
<dbReference type="InterPro" id="IPR021130">
    <property type="entry name" value="PRib-ATP_PPHydrolase-like"/>
</dbReference>
<dbReference type="AlphaFoldDB" id="A0A3A4AD06"/>
<dbReference type="Proteomes" id="UP000265768">
    <property type="component" value="Unassembled WGS sequence"/>
</dbReference>
<dbReference type="OrthoDB" id="9813491at2"/>
<accession>A0A3A4AD06</accession>
<comment type="caution">
    <text evidence="1">The sequence shown here is derived from an EMBL/GenBank/DDBJ whole genome shotgun (WGS) entry which is preliminary data.</text>
</comment>
<gene>
    <name evidence="1" type="ORF">D5H75_29645</name>
</gene>
<sequence length="104" mass="10862">MGKLVRDGIPGVIRGAGGEPVVRVLGEGEYLGALVAKLGEEAGEVAEAVAGGGAAEVVEEAADVLEVLRALVRGVGVEWDEVERVAAEKRRERGGFEGRYYLEA</sequence>
<proteinExistence type="predicted"/>
<protein>
    <submittedName>
        <fullName evidence="1">Phosphoribosyl-ATP pyrophosphohydrolase</fullName>
    </submittedName>
</protein>
<keyword evidence="2" id="KW-1185">Reference proteome</keyword>
<dbReference type="Gene3D" id="1.10.287.1080">
    <property type="entry name" value="MazG-like"/>
    <property type="match status" value="1"/>
</dbReference>
<dbReference type="SUPFAM" id="SSF101386">
    <property type="entry name" value="all-alpha NTP pyrophosphatases"/>
    <property type="match status" value="1"/>
</dbReference>
<dbReference type="InterPro" id="IPR038735">
    <property type="entry name" value="MSMEG_1276-like_NTP-PPase_dom"/>
</dbReference>
<dbReference type="EMBL" id="QZEY01000015">
    <property type="protein sequence ID" value="RJL24484.1"/>
    <property type="molecule type" value="Genomic_DNA"/>
</dbReference>
<dbReference type="CDD" id="cd11532">
    <property type="entry name" value="NTP-PPase_COG4997"/>
    <property type="match status" value="1"/>
</dbReference>
<dbReference type="Pfam" id="PF01503">
    <property type="entry name" value="PRA-PH"/>
    <property type="match status" value="1"/>
</dbReference>
<dbReference type="GO" id="GO:0016787">
    <property type="term" value="F:hydrolase activity"/>
    <property type="evidence" value="ECO:0007669"/>
    <property type="project" value="UniProtKB-KW"/>
</dbReference>
<evidence type="ECO:0000313" key="1">
    <source>
        <dbReference type="EMBL" id="RJL24484.1"/>
    </source>
</evidence>
<organism evidence="1 2">
    <name type="scientific">Bailinhaonella thermotolerans</name>
    <dbReference type="NCBI Taxonomy" id="1070861"/>
    <lineage>
        <taxon>Bacteria</taxon>
        <taxon>Bacillati</taxon>
        <taxon>Actinomycetota</taxon>
        <taxon>Actinomycetes</taxon>
        <taxon>Streptosporangiales</taxon>
        <taxon>Streptosporangiaceae</taxon>
        <taxon>Bailinhaonella</taxon>
    </lineage>
</organism>
<evidence type="ECO:0000313" key="2">
    <source>
        <dbReference type="Proteomes" id="UP000265768"/>
    </source>
</evidence>
<reference evidence="1 2" key="1">
    <citation type="submission" date="2018-09" db="EMBL/GenBank/DDBJ databases">
        <title>YIM 75507 draft genome.</title>
        <authorList>
            <person name="Tang S."/>
            <person name="Feng Y."/>
        </authorList>
    </citation>
    <scope>NUCLEOTIDE SEQUENCE [LARGE SCALE GENOMIC DNA]</scope>
    <source>
        <strain evidence="1 2">YIM 75507</strain>
    </source>
</reference>
<keyword evidence="1" id="KW-0378">Hydrolase</keyword>